<dbReference type="Proteomes" id="UP001187346">
    <property type="component" value="Unassembled WGS sequence"/>
</dbReference>
<dbReference type="EMBL" id="JAWMAJ010000003">
    <property type="protein sequence ID" value="MDV7214610.1"/>
    <property type="molecule type" value="Genomic_DNA"/>
</dbReference>
<keyword evidence="3" id="KW-0326">Glycosidase</keyword>
<evidence type="ECO:0000256" key="3">
    <source>
        <dbReference type="ARBA" id="ARBA00023295"/>
    </source>
</evidence>
<dbReference type="PANTHER" id="PTHR42812">
    <property type="entry name" value="BETA-XYLOSIDASE"/>
    <property type="match status" value="1"/>
</dbReference>
<reference evidence="4 5" key="1">
    <citation type="submission" date="2023-10" db="EMBL/GenBank/DDBJ databases">
        <title>Characterization of rhizosphere-enriched actinobacteria from wheat plants lab-grown on chernevaya soil.</title>
        <authorList>
            <person name="Tikhonova E.N."/>
            <person name="Konopkin A."/>
            <person name="Kravchenko I.K."/>
        </authorList>
    </citation>
    <scope>NUCLEOTIDE SEQUENCE [LARGE SCALE GENOMIC DNA]</scope>
    <source>
        <strain evidence="4 5">RR29</strain>
    </source>
</reference>
<comment type="caution">
    <text evidence="4">The sequence shown here is derived from an EMBL/GenBank/DDBJ whole genome shotgun (WGS) entry which is preliminary data.</text>
</comment>
<evidence type="ECO:0000313" key="5">
    <source>
        <dbReference type="Proteomes" id="UP001187346"/>
    </source>
</evidence>
<comment type="similarity">
    <text evidence="1">Belongs to the glycosyl hydrolase 43 family.</text>
</comment>
<evidence type="ECO:0000256" key="1">
    <source>
        <dbReference type="ARBA" id="ARBA00009865"/>
    </source>
</evidence>
<dbReference type="InterPro" id="IPR051795">
    <property type="entry name" value="Glycosyl_Hydrlase_43"/>
</dbReference>
<organism evidence="4 5">
    <name type="scientific">Streptomyces prunicolor</name>
    <dbReference type="NCBI Taxonomy" id="67348"/>
    <lineage>
        <taxon>Bacteria</taxon>
        <taxon>Bacillati</taxon>
        <taxon>Actinomycetota</taxon>
        <taxon>Actinomycetes</taxon>
        <taxon>Kitasatosporales</taxon>
        <taxon>Streptomycetaceae</taxon>
        <taxon>Streptomyces</taxon>
    </lineage>
</organism>
<gene>
    <name evidence="4" type="ORF">R5A26_01455</name>
</gene>
<dbReference type="SUPFAM" id="SSF75005">
    <property type="entry name" value="Arabinanase/levansucrase/invertase"/>
    <property type="match status" value="1"/>
</dbReference>
<proteinExistence type="inferred from homology"/>
<keyword evidence="2" id="KW-0378">Hydrolase</keyword>
<dbReference type="InterPro" id="IPR006710">
    <property type="entry name" value="Glyco_hydro_43"/>
</dbReference>
<evidence type="ECO:0000313" key="4">
    <source>
        <dbReference type="EMBL" id="MDV7214610.1"/>
    </source>
</evidence>
<name>A0ABU4F5R0_9ACTN</name>
<dbReference type="PANTHER" id="PTHR42812:SF12">
    <property type="entry name" value="BETA-XYLOSIDASE-RELATED"/>
    <property type="match status" value="1"/>
</dbReference>
<evidence type="ECO:0000256" key="2">
    <source>
        <dbReference type="ARBA" id="ARBA00022801"/>
    </source>
</evidence>
<dbReference type="InterPro" id="IPR023296">
    <property type="entry name" value="Glyco_hydro_beta-prop_sf"/>
</dbReference>
<keyword evidence="5" id="KW-1185">Reference proteome</keyword>
<sequence length="87" mass="9492">MSALYRNPVLNADWPDPDAMRVGETYFLVASSGHRTPGLPVLCSPDLLHWEPVARVLPALPPAAHFNLPRHGAGVRAPALRHHVGLF</sequence>
<dbReference type="RefSeq" id="WP_317769727.1">
    <property type="nucleotide sequence ID" value="NZ_JAWMAJ010000003.1"/>
</dbReference>
<accession>A0ABU4F5R0</accession>
<dbReference type="Gene3D" id="2.115.10.20">
    <property type="entry name" value="Glycosyl hydrolase domain, family 43"/>
    <property type="match status" value="1"/>
</dbReference>
<dbReference type="Pfam" id="PF04616">
    <property type="entry name" value="Glyco_hydro_43"/>
    <property type="match status" value="1"/>
</dbReference>
<protein>
    <submittedName>
        <fullName evidence="4">Family 43 glycosylhydrolase</fullName>
    </submittedName>
</protein>